<protein>
    <submittedName>
        <fullName evidence="4">TetR family transcriptional regulator</fullName>
    </submittedName>
</protein>
<dbReference type="Gene3D" id="1.10.10.60">
    <property type="entry name" value="Homeodomain-like"/>
    <property type="match status" value="1"/>
</dbReference>
<dbReference type="Pfam" id="PF00440">
    <property type="entry name" value="TetR_N"/>
    <property type="match status" value="1"/>
</dbReference>
<feature type="domain" description="HTH tetR-type" evidence="3">
    <location>
        <begin position="9"/>
        <end position="69"/>
    </location>
</feature>
<dbReference type="GO" id="GO:0003700">
    <property type="term" value="F:DNA-binding transcription factor activity"/>
    <property type="evidence" value="ECO:0007669"/>
    <property type="project" value="TreeGrafter"/>
</dbReference>
<reference evidence="4 5" key="1">
    <citation type="submission" date="2019-06" db="EMBL/GenBank/DDBJ databases">
        <title>Sequencing the genomes of 1000 actinobacteria strains.</title>
        <authorList>
            <person name="Klenk H.-P."/>
        </authorList>
    </citation>
    <scope>NUCLEOTIDE SEQUENCE [LARGE SCALE GENOMIC DNA]</scope>
    <source>
        <strain evidence="4 5">DSM 25218</strain>
    </source>
</reference>
<dbReference type="AlphaFoldDB" id="A0A543A2Y1"/>
<accession>A0A543A2Y1</accession>
<comment type="caution">
    <text evidence="4">The sequence shown here is derived from an EMBL/GenBank/DDBJ whole genome shotgun (WGS) entry which is preliminary data.</text>
</comment>
<evidence type="ECO:0000256" key="2">
    <source>
        <dbReference type="PROSITE-ProRule" id="PRU00335"/>
    </source>
</evidence>
<dbReference type="InterPro" id="IPR036271">
    <property type="entry name" value="Tet_transcr_reg_TetR-rel_C_sf"/>
</dbReference>
<keyword evidence="1 2" id="KW-0238">DNA-binding</keyword>
<proteinExistence type="predicted"/>
<evidence type="ECO:0000313" key="4">
    <source>
        <dbReference type="EMBL" id="TQL66949.1"/>
    </source>
</evidence>
<dbReference type="Gene3D" id="1.10.357.10">
    <property type="entry name" value="Tetracycline Repressor, domain 2"/>
    <property type="match status" value="1"/>
</dbReference>
<dbReference type="OrthoDB" id="3210235at2"/>
<dbReference type="Proteomes" id="UP000320209">
    <property type="component" value="Unassembled WGS sequence"/>
</dbReference>
<evidence type="ECO:0000256" key="1">
    <source>
        <dbReference type="ARBA" id="ARBA00023125"/>
    </source>
</evidence>
<feature type="DNA-binding region" description="H-T-H motif" evidence="2">
    <location>
        <begin position="32"/>
        <end position="51"/>
    </location>
</feature>
<evidence type="ECO:0000313" key="5">
    <source>
        <dbReference type="Proteomes" id="UP000320209"/>
    </source>
</evidence>
<dbReference type="PRINTS" id="PR00455">
    <property type="entry name" value="HTHTETR"/>
</dbReference>
<sequence>MTDVRRSGAESRERILAVAREHFARQGYDRTTIRAIAAEAQIDPSMVMRYFGTKEDLFTLAASIDLALPDLTSAPTGEVGRTMVRHFMKMWDSDGTLMALLRRAATDPGAAEQMRTIFATQVAVAVAPVCPDPSQAPRRAALAGAQLIGIALGRYVLDLPPIVEMDAEEIVDWVAPTVERYLTGPLPKPADD</sequence>
<dbReference type="InterPro" id="IPR041678">
    <property type="entry name" value="TetR_C_16"/>
</dbReference>
<dbReference type="PANTHER" id="PTHR30055:SF235">
    <property type="entry name" value="TRANSCRIPTIONAL REGULATORY PROTEIN"/>
    <property type="match status" value="1"/>
</dbReference>
<dbReference type="EMBL" id="VFOV01000001">
    <property type="protein sequence ID" value="TQL66949.1"/>
    <property type="molecule type" value="Genomic_DNA"/>
</dbReference>
<keyword evidence="5" id="KW-1185">Reference proteome</keyword>
<evidence type="ECO:0000259" key="3">
    <source>
        <dbReference type="PROSITE" id="PS50977"/>
    </source>
</evidence>
<gene>
    <name evidence="4" type="ORF">FB381_0820</name>
</gene>
<dbReference type="InterPro" id="IPR001647">
    <property type="entry name" value="HTH_TetR"/>
</dbReference>
<dbReference type="InterPro" id="IPR009057">
    <property type="entry name" value="Homeodomain-like_sf"/>
</dbReference>
<organism evidence="4 5">
    <name type="scientific">Nocardioides albertanoniae</name>
    <dbReference type="NCBI Taxonomy" id="1175486"/>
    <lineage>
        <taxon>Bacteria</taxon>
        <taxon>Bacillati</taxon>
        <taxon>Actinomycetota</taxon>
        <taxon>Actinomycetes</taxon>
        <taxon>Propionibacteriales</taxon>
        <taxon>Nocardioidaceae</taxon>
        <taxon>Nocardioides</taxon>
    </lineage>
</organism>
<dbReference type="SUPFAM" id="SSF46689">
    <property type="entry name" value="Homeodomain-like"/>
    <property type="match status" value="1"/>
</dbReference>
<dbReference type="PANTHER" id="PTHR30055">
    <property type="entry name" value="HTH-TYPE TRANSCRIPTIONAL REGULATOR RUTR"/>
    <property type="match status" value="1"/>
</dbReference>
<dbReference type="Pfam" id="PF17920">
    <property type="entry name" value="TetR_C_16"/>
    <property type="match status" value="1"/>
</dbReference>
<name>A0A543A2Y1_9ACTN</name>
<dbReference type="SUPFAM" id="SSF48498">
    <property type="entry name" value="Tetracyclin repressor-like, C-terminal domain"/>
    <property type="match status" value="1"/>
</dbReference>
<dbReference type="RefSeq" id="WP_141779097.1">
    <property type="nucleotide sequence ID" value="NZ_VFOV01000001.1"/>
</dbReference>
<dbReference type="GO" id="GO:0000976">
    <property type="term" value="F:transcription cis-regulatory region binding"/>
    <property type="evidence" value="ECO:0007669"/>
    <property type="project" value="TreeGrafter"/>
</dbReference>
<dbReference type="PROSITE" id="PS50977">
    <property type="entry name" value="HTH_TETR_2"/>
    <property type="match status" value="1"/>
</dbReference>
<dbReference type="InterPro" id="IPR050109">
    <property type="entry name" value="HTH-type_TetR-like_transc_reg"/>
</dbReference>